<organism evidence="1 2">
    <name type="scientific">Armillaria ostoyae</name>
    <name type="common">Armillaria root rot fungus</name>
    <dbReference type="NCBI Taxonomy" id="47428"/>
    <lineage>
        <taxon>Eukaryota</taxon>
        <taxon>Fungi</taxon>
        <taxon>Dikarya</taxon>
        <taxon>Basidiomycota</taxon>
        <taxon>Agaricomycotina</taxon>
        <taxon>Agaricomycetes</taxon>
        <taxon>Agaricomycetidae</taxon>
        <taxon>Agaricales</taxon>
        <taxon>Marasmiineae</taxon>
        <taxon>Physalacriaceae</taxon>
        <taxon>Armillaria</taxon>
    </lineage>
</organism>
<evidence type="ECO:0008006" key="3">
    <source>
        <dbReference type="Google" id="ProtNLM"/>
    </source>
</evidence>
<reference evidence="2" key="1">
    <citation type="journal article" date="2017" name="Nat. Ecol. Evol.">
        <title>Genome expansion and lineage-specific genetic innovations in the forest pathogenic fungi Armillaria.</title>
        <authorList>
            <person name="Sipos G."/>
            <person name="Prasanna A.N."/>
            <person name="Walter M.C."/>
            <person name="O'Connor E."/>
            <person name="Balint B."/>
            <person name="Krizsan K."/>
            <person name="Kiss B."/>
            <person name="Hess J."/>
            <person name="Varga T."/>
            <person name="Slot J."/>
            <person name="Riley R."/>
            <person name="Boka B."/>
            <person name="Rigling D."/>
            <person name="Barry K."/>
            <person name="Lee J."/>
            <person name="Mihaltcheva S."/>
            <person name="LaButti K."/>
            <person name="Lipzen A."/>
            <person name="Waldron R."/>
            <person name="Moloney N.M."/>
            <person name="Sperisen C."/>
            <person name="Kredics L."/>
            <person name="Vagvoelgyi C."/>
            <person name="Patrignani A."/>
            <person name="Fitzpatrick D."/>
            <person name="Nagy I."/>
            <person name="Doyle S."/>
            <person name="Anderson J.B."/>
            <person name="Grigoriev I.V."/>
            <person name="Gueldener U."/>
            <person name="Muensterkoetter M."/>
            <person name="Nagy L.G."/>
        </authorList>
    </citation>
    <scope>NUCLEOTIDE SEQUENCE [LARGE SCALE GENOMIC DNA]</scope>
    <source>
        <strain evidence="2">C18/9</strain>
    </source>
</reference>
<name>A0A284S4A3_ARMOS</name>
<dbReference type="Gene3D" id="3.80.10.10">
    <property type="entry name" value="Ribonuclease Inhibitor"/>
    <property type="match status" value="1"/>
</dbReference>
<proteinExistence type="predicted"/>
<dbReference type="AlphaFoldDB" id="A0A284S4A3"/>
<evidence type="ECO:0000313" key="2">
    <source>
        <dbReference type="Proteomes" id="UP000219338"/>
    </source>
</evidence>
<dbReference type="Proteomes" id="UP000219338">
    <property type="component" value="Unassembled WGS sequence"/>
</dbReference>
<dbReference type="OrthoDB" id="2986625at2759"/>
<sequence length="303" mass="34436">MSFLEALGTRDDQAQYIRTLRIYGPFDPPYDKGGFWYDISNRQRPTIRLIQKRLLEALPCLVSFFSGFYPGELDLSSVKAIMLALSKLPLLSLLDIGLHHSQSSYLYFHDLDHINFNGEHMLDVVPSLVARSPNLTWLHLSNPLRTSAVPAAVLSIFSGLHKGWHSCIEQLTVEGALVLPPLDVPIIVPHLRHLSSLRIHIVDVAEEFWCALLIEKIHLWDVSVDTVNDALLEYLESYSGARSLMLITEDEANNGSYKFWHNILPRHADTLVELYIQPKYAGGWCPDTRSLDAIRQSKRLEIL</sequence>
<evidence type="ECO:0000313" key="1">
    <source>
        <dbReference type="EMBL" id="SJL15840.1"/>
    </source>
</evidence>
<gene>
    <name evidence="1" type="ORF">ARMOST_19345</name>
</gene>
<accession>A0A284S4A3</accession>
<protein>
    <recommendedName>
        <fullName evidence="3">F-box domain-containing protein</fullName>
    </recommendedName>
</protein>
<keyword evidence="2" id="KW-1185">Reference proteome</keyword>
<dbReference type="InterPro" id="IPR032675">
    <property type="entry name" value="LRR_dom_sf"/>
</dbReference>
<dbReference type="EMBL" id="FUEG01000031">
    <property type="protein sequence ID" value="SJL15840.1"/>
    <property type="molecule type" value="Genomic_DNA"/>
</dbReference>